<dbReference type="FunFam" id="2.40.50.140:FF:000004">
    <property type="entry name" value="Elongation factor P"/>
    <property type="match status" value="1"/>
</dbReference>
<evidence type="ECO:0000313" key="12">
    <source>
        <dbReference type="EMBL" id="GHA07539.1"/>
    </source>
</evidence>
<evidence type="ECO:0000256" key="8">
    <source>
        <dbReference type="NCBIfam" id="TIGR00038"/>
    </source>
</evidence>
<dbReference type="Gene3D" id="2.30.30.30">
    <property type="match status" value="1"/>
</dbReference>
<evidence type="ECO:0000256" key="4">
    <source>
        <dbReference type="ARBA" id="ARBA00022490"/>
    </source>
</evidence>
<dbReference type="Pfam" id="PF01132">
    <property type="entry name" value="EFP"/>
    <property type="match status" value="1"/>
</dbReference>
<keyword evidence="5 7" id="KW-0251">Elongation factor</keyword>
<dbReference type="AlphaFoldDB" id="A0A918RT90"/>
<evidence type="ECO:0000256" key="3">
    <source>
        <dbReference type="ARBA" id="ARBA00009479"/>
    </source>
</evidence>
<dbReference type="PANTHER" id="PTHR30053">
    <property type="entry name" value="ELONGATION FACTOR P"/>
    <property type="match status" value="1"/>
</dbReference>
<dbReference type="NCBIfam" id="TIGR00038">
    <property type="entry name" value="efp"/>
    <property type="match status" value="1"/>
</dbReference>
<comment type="function">
    <text evidence="7">Involved in peptide bond synthesis. Stimulates efficient translation and peptide-bond synthesis on native or reconstituted 70S ribosomes in vitro. Probably functions indirectly by altering the affinity of the ribosome for aminoacyl-tRNA, thus increasing their reactivity as acceptors for peptidyl transferase.</text>
</comment>
<dbReference type="PANTHER" id="PTHR30053:SF14">
    <property type="entry name" value="TRANSLATION ELONGATION FACTOR KOW-LIKE DOMAIN-CONTAINING PROTEIN"/>
    <property type="match status" value="1"/>
</dbReference>
<dbReference type="CDD" id="cd04470">
    <property type="entry name" value="S1_EF-P_repeat_1"/>
    <property type="match status" value="1"/>
</dbReference>
<comment type="caution">
    <text evidence="12">The sequence shown here is derived from an EMBL/GenBank/DDBJ whole genome shotgun (WGS) entry which is preliminary data.</text>
</comment>
<dbReference type="SUPFAM" id="SSF50104">
    <property type="entry name" value="Translation proteins SH3-like domain"/>
    <property type="match status" value="1"/>
</dbReference>
<dbReference type="InterPro" id="IPR012340">
    <property type="entry name" value="NA-bd_OB-fold"/>
</dbReference>
<dbReference type="EMBL" id="BMZD01000012">
    <property type="protein sequence ID" value="GHA07539.1"/>
    <property type="molecule type" value="Genomic_DNA"/>
</dbReference>
<dbReference type="SMART" id="SM01185">
    <property type="entry name" value="EFP"/>
    <property type="match status" value="1"/>
</dbReference>
<dbReference type="FunFam" id="2.40.50.140:FF:000009">
    <property type="entry name" value="Elongation factor P"/>
    <property type="match status" value="1"/>
</dbReference>
<dbReference type="NCBIfam" id="NF001810">
    <property type="entry name" value="PRK00529.1"/>
    <property type="match status" value="1"/>
</dbReference>
<feature type="domain" description="Elongation factor P C-terminal" evidence="10">
    <location>
        <begin position="131"/>
        <end position="186"/>
    </location>
</feature>
<evidence type="ECO:0000256" key="2">
    <source>
        <dbReference type="ARBA" id="ARBA00004815"/>
    </source>
</evidence>
<evidence type="ECO:0000256" key="5">
    <source>
        <dbReference type="ARBA" id="ARBA00022768"/>
    </source>
</evidence>
<dbReference type="Pfam" id="PF08207">
    <property type="entry name" value="EFP_N"/>
    <property type="match status" value="1"/>
</dbReference>
<dbReference type="InterPro" id="IPR015365">
    <property type="entry name" value="Elong-fact-P_C"/>
</dbReference>
<evidence type="ECO:0000256" key="6">
    <source>
        <dbReference type="ARBA" id="ARBA00022917"/>
    </source>
</evidence>
<comment type="subcellular location">
    <subcellularLocation>
        <location evidence="1 7">Cytoplasm</location>
    </subcellularLocation>
</comment>
<dbReference type="RefSeq" id="WP_189543044.1">
    <property type="nucleotide sequence ID" value="NZ_BMZD01000012.1"/>
</dbReference>
<dbReference type="InterPro" id="IPR001059">
    <property type="entry name" value="Transl_elong_P/YeiP_cen"/>
</dbReference>
<dbReference type="InterPro" id="IPR011768">
    <property type="entry name" value="Transl_elongation_fac_P"/>
</dbReference>
<evidence type="ECO:0000256" key="9">
    <source>
        <dbReference type="RuleBase" id="RU004389"/>
    </source>
</evidence>
<keyword evidence="6 7" id="KW-0648">Protein biosynthesis</keyword>
<organism evidence="12 13">
    <name type="scientific">Novosphingobium arvoryzae</name>
    <dbReference type="NCBI Taxonomy" id="1256514"/>
    <lineage>
        <taxon>Bacteria</taxon>
        <taxon>Pseudomonadati</taxon>
        <taxon>Pseudomonadota</taxon>
        <taxon>Alphaproteobacteria</taxon>
        <taxon>Sphingomonadales</taxon>
        <taxon>Sphingomonadaceae</taxon>
        <taxon>Novosphingobium</taxon>
    </lineage>
</organism>
<comment type="pathway">
    <text evidence="2 7">Protein biosynthesis; polypeptide chain elongation.</text>
</comment>
<dbReference type="Proteomes" id="UP000634139">
    <property type="component" value="Unassembled WGS sequence"/>
</dbReference>
<dbReference type="SUPFAM" id="SSF50249">
    <property type="entry name" value="Nucleic acid-binding proteins"/>
    <property type="match status" value="2"/>
</dbReference>
<dbReference type="HAMAP" id="MF_00141">
    <property type="entry name" value="EF_P"/>
    <property type="match status" value="1"/>
</dbReference>
<dbReference type="PROSITE" id="PS01275">
    <property type="entry name" value="EFP"/>
    <property type="match status" value="1"/>
</dbReference>
<dbReference type="SMART" id="SM00841">
    <property type="entry name" value="Elong-fact-P_C"/>
    <property type="match status" value="1"/>
</dbReference>
<dbReference type="InterPro" id="IPR013852">
    <property type="entry name" value="Transl_elong_P/YeiP_CS"/>
</dbReference>
<evidence type="ECO:0000259" key="10">
    <source>
        <dbReference type="SMART" id="SM00841"/>
    </source>
</evidence>
<dbReference type="InterPro" id="IPR014722">
    <property type="entry name" value="Rib_uL2_dom2"/>
</dbReference>
<dbReference type="InterPro" id="IPR013185">
    <property type="entry name" value="Transl_elong_KOW-like"/>
</dbReference>
<sequence>MAKISGVDIRPGNILEYEKGIWKVAKTQHTQPGKGGAFMQVEMKNLIDGRKTNVRFRSADTVERVRLDTKDFQYLYAEGDDLVFMDVETYDQINLPADLLGDAAAFLQDGMTVLLEMYDERPISVQLPEQVEATIVEADAVVKGQTASSSYKPAILDNGVRVMVPPHIESGTRIVVNVYDREYVGKAG</sequence>
<dbReference type="GO" id="GO:0003746">
    <property type="term" value="F:translation elongation factor activity"/>
    <property type="evidence" value="ECO:0007669"/>
    <property type="project" value="UniProtKB-UniRule"/>
</dbReference>
<accession>A0A918RT90</accession>
<dbReference type="InterPro" id="IPR020599">
    <property type="entry name" value="Transl_elong_fac_P/YeiP"/>
</dbReference>
<keyword evidence="4 7" id="KW-0963">Cytoplasm</keyword>
<evidence type="ECO:0000259" key="11">
    <source>
        <dbReference type="SMART" id="SM01185"/>
    </source>
</evidence>
<reference evidence="12" key="2">
    <citation type="submission" date="2020-09" db="EMBL/GenBank/DDBJ databases">
        <authorList>
            <person name="Sun Q."/>
            <person name="Kim S."/>
        </authorList>
    </citation>
    <scope>NUCLEOTIDE SEQUENCE</scope>
    <source>
        <strain evidence="12">KCTC 32422</strain>
    </source>
</reference>
<name>A0A918RT90_9SPHN</name>
<evidence type="ECO:0000256" key="7">
    <source>
        <dbReference type="HAMAP-Rule" id="MF_00141"/>
    </source>
</evidence>
<dbReference type="PIRSF" id="PIRSF005901">
    <property type="entry name" value="EF-P"/>
    <property type="match status" value="1"/>
</dbReference>
<reference evidence="12" key="1">
    <citation type="journal article" date="2014" name="Int. J. Syst. Evol. Microbiol.">
        <title>Complete genome sequence of Corynebacterium casei LMG S-19264T (=DSM 44701T), isolated from a smear-ripened cheese.</title>
        <authorList>
            <consortium name="US DOE Joint Genome Institute (JGI-PGF)"/>
            <person name="Walter F."/>
            <person name="Albersmeier A."/>
            <person name="Kalinowski J."/>
            <person name="Ruckert C."/>
        </authorList>
    </citation>
    <scope>NUCLEOTIDE SEQUENCE</scope>
    <source>
        <strain evidence="12">KCTC 32422</strain>
    </source>
</reference>
<comment type="similarity">
    <text evidence="3 7 9">Belongs to the elongation factor P family.</text>
</comment>
<dbReference type="FunFam" id="2.30.30.30:FF:000003">
    <property type="entry name" value="Elongation factor P"/>
    <property type="match status" value="1"/>
</dbReference>
<evidence type="ECO:0000313" key="13">
    <source>
        <dbReference type="Proteomes" id="UP000634139"/>
    </source>
</evidence>
<dbReference type="Gene3D" id="2.40.50.140">
    <property type="entry name" value="Nucleic acid-binding proteins"/>
    <property type="match status" value="2"/>
</dbReference>
<dbReference type="Pfam" id="PF09285">
    <property type="entry name" value="Elong-fact-P_C"/>
    <property type="match status" value="1"/>
</dbReference>
<proteinExistence type="inferred from homology"/>
<keyword evidence="13" id="KW-1185">Reference proteome</keyword>
<feature type="domain" description="Translation elongation factor P/YeiP central" evidence="11">
    <location>
        <begin position="69"/>
        <end position="123"/>
    </location>
</feature>
<protein>
    <recommendedName>
        <fullName evidence="7 8">Elongation factor P</fullName>
        <shortName evidence="7">EF-P</shortName>
    </recommendedName>
</protein>
<dbReference type="CDD" id="cd05794">
    <property type="entry name" value="S1_EF-P_repeat_2"/>
    <property type="match status" value="1"/>
</dbReference>
<gene>
    <name evidence="7 12" type="primary">efp</name>
    <name evidence="12" type="ORF">GCM10011617_30260</name>
</gene>
<dbReference type="InterPro" id="IPR008991">
    <property type="entry name" value="Translation_prot_SH3-like_sf"/>
</dbReference>
<dbReference type="GO" id="GO:0005829">
    <property type="term" value="C:cytosol"/>
    <property type="evidence" value="ECO:0007669"/>
    <property type="project" value="UniProtKB-ARBA"/>
</dbReference>
<dbReference type="GO" id="GO:0043043">
    <property type="term" value="P:peptide biosynthetic process"/>
    <property type="evidence" value="ECO:0007669"/>
    <property type="project" value="InterPro"/>
</dbReference>
<evidence type="ECO:0000256" key="1">
    <source>
        <dbReference type="ARBA" id="ARBA00004496"/>
    </source>
</evidence>